<dbReference type="AlphaFoldDB" id="A0A559IL41"/>
<reference evidence="1 2" key="1">
    <citation type="submission" date="2019-07" db="EMBL/GenBank/DDBJ databases">
        <authorList>
            <person name="Kim J."/>
        </authorList>
    </citation>
    <scope>NUCLEOTIDE SEQUENCE [LARGE SCALE GENOMIC DNA]</scope>
    <source>
        <strain evidence="1 2">N4</strain>
    </source>
</reference>
<organism evidence="1 2">
    <name type="scientific">Paenibacillus agilis</name>
    <dbReference type="NCBI Taxonomy" id="3020863"/>
    <lineage>
        <taxon>Bacteria</taxon>
        <taxon>Bacillati</taxon>
        <taxon>Bacillota</taxon>
        <taxon>Bacilli</taxon>
        <taxon>Bacillales</taxon>
        <taxon>Paenibacillaceae</taxon>
        <taxon>Paenibacillus</taxon>
    </lineage>
</organism>
<proteinExistence type="predicted"/>
<keyword evidence="2" id="KW-1185">Reference proteome</keyword>
<dbReference type="OrthoDB" id="2611470at2"/>
<name>A0A559IL41_9BACL</name>
<accession>A0A559IL41</accession>
<evidence type="ECO:0000313" key="2">
    <source>
        <dbReference type="Proteomes" id="UP000318102"/>
    </source>
</evidence>
<protein>
    <recommendedName>
        <fullName evidence="3">YtkA-like domain-containing protein</fullName>
    </recommendedName>
</protein>
<dbReference type="EMBL" id="VNJK01000003">
    <property type="protein sequence ID" value="TVX88374.1"/>
    <property type="molecule type" value="Genomic_DNA"/>
</dbReference>
<comment type="caution">
    <text evidence="1">The sequence shown here is derived from an EMBL/GenBank/DDBJ whole genome shotgun (WGS) entry which is preliminary data.</text>
</comment>
<dbReference type="Proteomes" id="UP000318102">
    <property type="component" value="Unassembled WGS sequence"/>
</dbReference>
<evidence type="ECO:0008006" key="3">
    <source>
        <dbReference type="Google" id="ProtNLM"/>
    </source>
</evidence>
<dbReference type="RefSeq" id="WP_144993604.1">
    <property type="nucleotide sequence ID" value="NZ_VNJK01000003.1"/>
</dbReference>
<evidence type="ECO:0000313" key="1">
    <source>
        <dbReference type="EMBL" id="TVX88374.1"/>
    </source>
</evidence>
<gene>
    <name evidence="1" type="ORF">FPZ44_21060</name>
</gene>
<sequence>MEKCIIAIIFLFFFSTDSLKTEQPIEVSRGEVIVIEKAEEKLFSGTILLPQKVGINEPFTIRAELKKEVEQEISVMGREKLFSFEIKDINGRQINSYTITDGGKMRVLTGEGIVSEDYKYKIKEAGIYEVKAVADFTVIKESHSVSYKIETKPKKLYVSADE</sequence>